<keyword evidence="2" id="KW-1185">Reference proteome</keyword>
<evidence type="ECO:0000313" key="1">
    <source>
        <dbReference type="EMBL" id="PXA66061.1"/>
    </source>
</evidence>
<organism evidence="1 2">
    <name type="scientific">Arthrobacter psychrochitiniphilus</name>
    <dbReference type="NCBI Taxonomy" id="291045"/>
    <lineage>
        <taxon>Bacteria</taxon>
        <taxon>Bacillati</taxon>
        <taxon>Actinomycetota</taxon>
        <taxon>Actinomycetes</taxon>
        <taxon>Micrococcales</taxon>
        <taxon>Micrococcaceae</taxon>
        <taxon>Arthrobacter</taxon>
    </lineage>
</organism>
<comment type="caution">
    <text evidence="1">The sequence shown here is derived from an EMBL/GenBank/DDBJ whole genome shotgun (WGS) entry which is preliminary data.</text>
</comment>
<sequence length="193" mass="21198">MIRPVQIDQAAVVSHLLEGVELTPSDAAAIKGTRDSATLLAKLNELEAPTQAATAVIAKVNSWRDGRSSLRAIDILSPRRPKFVYFDDYDSMPGLVSIPDLVKKRDDEELTRSEQAVVSLLAAAGADLEDFLEPESHEHLVRDSENASNAISEEVFEYWSQNKQLAVKIRLMDKPDTGAVPPLNKAPLLQIRG</sequence>
<accession>A0A2V3DUE9</accession>
<evidence type="ECO:0000313" key="2">
    <source>
        <dbReference type="Proteomes" id="UP000246303"/>
    </source>
</evidence>
<dbReference type="OrthoDB" id="3322489at2"/>
<proteinExistence type="predicted"/>
<dbReference type="AlphaFoldDB" id="A0A2V3DUE9"/>
<dbReference type="Proteomes" id="UP000246303">
    <property type="component" value="Unassembled WGS sequence"/>
</dbReference>
<protein>
    <submittedName>
        <fullName evidence="1">Uncharacterized protein</fullName>
    </submittedName>
</protein>
<name>A0A2V3DUE9_9MICC</name>
<dbReference type="RefSeq" id="WP_110105925.1">
    <property type="nucleotide sequence ID" value="NZ_JACBZZ010000001.1"/>
</dbReference>
<gene>
    <name evidence="1" type="ORF">CVS29_08770</name>
</gene>
<reference evidence="1 2" key="1">
    <citation type="submission" date="2018-05" db="EMBL/GenBank/DDBJ databases">
        <title>Genetic diversity of glacier-inhabiting Cryobacterium bacteria in China and description of Cryobacterium mengkeensis sp. nov. and Arthrobacter glacialis sp. nov.</title>
        <authorList>
            <person name="Liu Q."/>
            <person name="Xin Y.-H."/>
        </authorList>
    </citation>
    <scope>NUCLEOTIDE SEQUENCE [LARGE SCALE GENOMIC DNA]</scope>
    <source>
        <strain evidence="1 2">GP3</strain>
    </source>
</reference>
<dbReference type="EMBL" id="QHLZ01000004">
    <property type="protein sequence ID" value="PXA66061.1"/>
    <property type="molecule type" value="Genomic_DNA"/>
</dbReference>